<evidence type="ECO:0000256" key="11">
    <source>
        <dbReference type="ARBA" id="ARBA00023027"/>
    </source>
</evidence>
<sequence length="573" mass="63527">MNNFLKSSSISSFFLLSYSAILLPITVMFIMGNKNILLEWTIFELSSCSMTLMLILDPVSLSFSNVVCLISGCVMLFSSSYMSHDPFLKRFVWLVMLFVMSMNLLVFIPSLPALLLGWDGLGIVSFALVIYYQNMKSLGAGMLTVLANRVGDVMILISIGLLVLQGHWCIVSMWDFYLASWVGLTITIAAMTKSAQIPFSSWLPAAMAAPTPVSALVHSSTLVTAGVFLIIRFFPFLSEVPGFKSSLLFISVLTLLMAGIGANYENDLKKIIALSTLSQLGVMMMSLGLGMPYLALFHLYTHALFKALLFLCAGMFIHNSSNTQDIRHMGLLFSQSPLTTTCMNIANLSLCGAPFLSGFYSKDLILELSLSDPTSFLMVLLIFLATGMTAAYSFRLSFCSLWSLMKNCSYHQKQEYDLYVNWATSILSLAAIMAGLVMQNVFLSFSPLPFVLPFFLKMLTIVVILSGLFIAFVSWDVSHNEKSMKKMQFFFSTMWFLAPISAQPLTKFSMVAGTNIMKSVDMGWLEILGGQGVFSLSSSLSKQNQSVQIKSLNFFISLMLFAVVLFIMLFVKH</sequence>
<accession>A0A0M3N1G7</accession>
<evidence type="ECO:0000256" key="16">
    <source>
        <dbReference type="RuleBase" id="RU003404"/>
    </source>
</evidence>
<dbReference type="GO" id="GO:0015990">
    <property type="term" value="P:electron transport coupled proton transport"/>
    <property type="evidence" value="ECO:0007669"/>
    <property type="project" value="TreeGrafter"/>
</dbReference>
<dbReference type="GO" id="GO:0008137">
    <property type="term" value="F:NADH dehydrogenase (ubiquinone) activity"/>
    <property type="evidence" value="ECO:0007669"/>
    <property type="project" value="UniProtKB-EC"/>
</dbReference>
<feature type="transmembrane region" description="Helical" evidence="16">
    <location>
        <begin position="338"/>
        <end position="356"/>
    </location>
</feature>
<evidence type="ECO:0000256" key="1">
    <source>
        <dbReference type="ARBA" id="ARBA00004448"/>
    </source>
</evidence>
<dbReference type="InterPro" id="IPR010934">
    <property type="entry name" value="NADH_DH_su5_C"/>
</dbReference>
<feature type="transmembrane region" description="Helical" evidence="16">
    <location>
        <begin position="153"/>
        <end position="170"/>
    </location>
</feature>
<feature type="transmembrane region" description="Helical" evidence="16">
    <location>
        <begin position="271"/>
        <end position="291"/>
    </location>
</feature>
<dbReference type="GO" id="GO:0042773">
    <property type="term" value="P:ATP synthesis coupled electron transport"/>
    <property type="evidence" value="ECO:0007669"/>
    <property type="project" value="InterPro"/>
</dbReference>
<feature type="domain" description="NADH dehydrogenase subunit 5 C-terminal" evidence="19">
    <location>
        <begin position="392"/>
        <end position="569"/>
    </location>
</feature>
<dbReference type="PANTHER" id="PTHR42829:SF2">
    <property type="entry name" value="NADH-UBIQUINONE OXIDOREDUCTASE CHAIN 5"/>
    <property type="match status" value="1"/>
</dbReference>
<comment type="catalytic activity">
    <reaction evidence="15 16">
        <text>a ubiquinone + NADH + 5 H(+)(in) = a ubiquinol + NAD(+) + 4 H(+)(out)</text>
        <dbReference type="Rhea" id="RHEA:29091"/>
        <dbReference type="Rhea" id="RHEA-COMP:9565"/>
        <dbReference type="Rhea" id="RHEA-COMP:9566"/>
        <dbReference type="ChEBI" id="CHEBI:15378"/>
        <dbReference type="ChEBI" id="CHEBI:16389"/>
        <dbReference type="ChEBI" id="CHEBI:17976"/>
        <dbReference type="ChEBI" id="CHEBI:57540"/>
        <dbReference type="ChEBI" id="CHEBI:57945"/>
        <dbReference type="EC" id="7.1.1.2"/>
    </reaction>
</comment>
<keyword evidence="7" id="KW-0999">Mitochondrion inner membrane</keyword>
<evidence type="ECO:0000256" key="6">
    <source>
        <dbReference type="ARBA" id="ARBA00022692"/>
    </source>
</evidence>
<comment type="subcellular location">
    <subcellularLocation>
        <location evidence="1">Mitochondrion inner membrane</location>
        <topology evidence="1">Multi-pass membrane protein</topology>
    </subcellularLocation>
</comment>
<evidence type="ECO:0000259" key="17">
    <source>
        <dbReference type="Pfam" id="PF00361"/>
    </source>
</evidence>
<keyword evidence="6 16" id="KW-0812">Transmembrane</keyword>
<keyword evidence="13 16" id="KW-0496">Mitochondrion</keyword>
<dbReference type="AlphaFoldDB" id="A0A0M3N1G7"/>
<evidence type="ECO:0000256" key="10">
    <source>
        <dbReference type="ARBA" id="ARBA00022989"/>
    </source>
</evidence>
<feature type="transmembrane region" description="Helical" evidence="16">
    <location>
        <begin position="552"/>
        <end position="571"/>
    </location>
</feature>
<organism evidence="20">
    <name type="scientific">Columbella adansoni</name>
    <dbReference type="NCBI Taxonomy" id="1665552"/>
    <lineage>
        <taxon>Eukaryota</taxon>
        <taxon>Metazoa</taxon>
        <taxon>Spiralia</taxon>
        <taxon>Lophotrochozoa</taxon>
        <taxon>Mollusca</taxon>
        <taxon>Gastropoda</taxon>
        <taxon>Caenogastropoda</taxon>
        <taxon>Neogastropoda</taxon>
        <taxon>Buccinoidea</taxon>
        <taxon>Columbellidae</taxon>
        <taxon>Columbella</taxon>
    </lineage>
</organism>
<feature type="domain" description="NADH:quinone oxidoreductase/Mrp antiporter transmembrane" evidence="17">
    <location>
        <begin position="111"/>
        <end position="385"/>
    </location>
</feature>
<dbReference type="InterPro" id="IPR001516">
    <property type="entry name" value="Proton_antipo_N"/>
</dbReference>
<gene>
    <name evidence="20" type="primary">ND5</name>
</gene>
<name>A0A0M3N1G7_9CAEN</name>
<keyword evidence="5" id="KW-0679">Respiratory chain</keyword>
<feature type="transmembrane region" description="Helical" evidence="16">
    <location>
        <begin position="419"/>
        <end position="442"/>
    </location>
</feature>
<keyword evidence="14 16" id="KW-0472">Membrane</keyword>
<dbReference type="EC" id="7.1.1.2" evidence="2 16"/>
<evidence type="ECO:0000259" key="18">
    <source>
        <dbReference type="Pfam" id="PF00662"/>
    </source>
</evidence>
<feature type="domain" description="NADH-Ubiquinone oxidoreductase (complex I) chain 5 N-terminal" evidence="18">
    <location>
        <begin position="44"/>
        <end position="91"/>
    </location>
</feature>
<feature type="transmembrane region" description="Helical" evidence="16">
    <location>
        <begin position="376"/>
        <end position="398"/>
    </location>
</feature>
<dbReference type="InterPro" id="IPR001750">
    <property type="entry name" value="ND/Mrp_TM"/>
</dbReference>
<evidence type="ECO:0000256" key="13">
    <source>
        <dbReference type="ARBA" id="ARBA00023128"/>
    </source>
</evidence>
<evidence type="ECO:0000256" key="4">
    <source>
        <dbReference type="ARBA" id="ARBA00022448"/>
    </source>
</evidence>
<proteinExistence type="inferred from homology"/>
<keyword evidence="8" id="KW-1278">Translocase</keyword>
<feature type="transmembrane region" description="Helical" evidence="16">
    <location>
        <begin position="297"/>
        <end position="317"/>
    </location>
</feature>
<feature type="transmembrane region" description="Helical" evidence="16">
    <location>
        <begin position="176"/>
        <end position="192"/>
    </location>
</feature>
<feature type="transmembrane region" description="Helical" evidence="16">
    <location>
        <begin position="454"/>
        <end position="475"/>
    </location>
</feature>
<feature type="transmembrane region" description="Helical" evidence="16">
    <location>
        <begin position="114"/>
        <end position="132"/>
    </location>
</feature>
<evidence type="ECO:0000256" key="12">
    <source>
        <dbReference type="ARBA" id="ARBA00023075"/>
    </source>
</evidence>
<feature type="transmembrane region" description="Helical" evidence="16">
    <location>
        <begin position="246"/>
        <end position="264"/>
    </location>
</feature>
<dbReference type="GO" id="GO:0005743">
    <property type="term" value="C:mitochondrial inner membrane"/>
    <property type="evidence" value="ECO:0007669"/>
    <property type="project" value="UniProtKB-SubCell"/>
</dbReference>
<keyword evidence="10 16" id="KW-1133">Transmembrane helix</keyword>
<dbReference type="GO" id="GO:0003954">
    <property type="term" value="F:NADH dehydrogenase activity"/>
    <property type="evidence" value="ECO:0007669"/>
    <property type="project" value="TreeGrafter"/>
</dbReference>
<evidence type="ECO:0000256" key="15">
    <source>
        <dbReference type="ARBA" id="ARBA00049551"/>
    </source>
</evidence>
<dbReference type="Pfam" id="PF06455">
    <property type="entry name" value="NADH5_C"/>
    <property type="match status" value="1"/>
</dbReference>
<dbReference type="PRINTS" id="PR01434">
    <property type="entry name" value="NADHDHGNASE5"/>
</dbReference>
<protein>
    <recommendedName>
        <fullName evidence="3 16">NADH-ubiquinone oxidoreductase chain 5</fullName>
        <ecNumber evidence="2 16">7.1.1.2</ecNumber>
    </recommendedName>
</protein>
<evidence type="ECO:0000256" key="9">
    <source>
        <dbReference type="ARBA" id="ARBA00022982"/>
    </source>
</evidence>
<evidence type="ECO:0000259" key="19">
    <source>
        <dbReference type="Pfam" id="PF06455"/>
    </source>
</evidence>
<evidence type="ECO:0000256" key="3">
    <source>
        <dbReference type="ARBA" id="ARBA00021096"/>
    </source>
</evidence>
<dbReference type="InterPro" id="IPR003945">
    <property type="entry name" value="NU5C-like"/>
</dbReference>
<evidence type="ECO:0000256" key="2">
    <source>
        <dbReference type="ARBA" id="ARBA00012944"/>
    </source>
</evidence>
<keyword evidence="11 16" id="KW-0520">NAD</keyword>
<keyword evidence="9" id="KW-0249">Electron transport</keyword>
<geneLocation type="mitochondrion" evidence="20"/>
<evidence type="ECO:0000313" key="20">
    <source>
        <dbReference type="EMBL" id="AKL90678.1"/>
    </source>
</evidence>
<keyword evidence="4 16" id="KW-0813">Transport</keyword>
<dbReference type="EMBL" id="KP716637">
    <property type="protein sequence ID" value="AKL90678.1"/>
    <property type="molecule type" value="Genomic_DNA"/>
</dbReference>
<evidence type="ECO:0000256" key="5">
    <source>
        <dbReference type="ARBA" id="ARBA00022660"/>
    </source>
</evidence>
<comment type="similarity">
    <text evidence="16">Belongs to the complex I subunit 5 family.</text>
</comment>
<dbReference type="Pfam" id="PF00662">
    <property type="entry name" value="Proton_antipo_N"/>
    <property type="match status" value="1"/>
</dbReference>
<evidence type="ECO:0000256" key="7">
    <source>
        <dbReference type="ARBA" id="ARBA00022792"/>
    </source>
</evidence>
<feature type="transmembrane region" description="Helical" evidence="16">
    <location>
        <begin position="213"/>
        <end position="234"/>
    </location>
</feature>
<comment type="function">
    <text evidence="16">Core subunit of the mitochondrial membrane respiratory chain NADH dehydrogenase (Complex I) which catalyzes electron transfer from NADH through the respiratory chain, using ubiquinone as an electron acceptor. Essential for the catalytic activity and assembly of complex I.</text>
</comment>
<dbReference type="Pfam" id="PF00361">
    <property type="entry name" value="Proton_antipo_M"/>
    <property type="match status" value="1"/>
</dbReference>
<evidence type="ECO:0000256" key="8">
    <source>
        <dbReference type="ARBA" id="ARBA00022967"/>
    </source>
</evidence>
<feature type="transmembrane region" description="Helical" evidence="16">
    <location>
        <begin position="91"/>
        <end position="108"/>
    </location>
</feature>
<keyword evidence="12 16" id="KW-0830">Ubiquinone</keyword>
<feature type="transmembrane region" description="Helical" evidence="16">
    <location>
        <begin position="62"/>
        <end position="79"/>
    </location>
</feature>
<reference evidence="20" key="1">
    <citation type="journal article" date="2015" name="Mol. Phylogenet. Evol.">
        <title>Caenogastropod mitogenomics.</title>
        <authorList>
            <person name="Osca D."/>
            <person name="Templado J."/>
            <person name="Zardoya R."/>
        </authorList>
    </citation>
    <scope>NUCLEOTIDE SEQUENCE</scope>
</reference>
<evidence type="ECO:0000256" key="14">
    <source>
        <dbReference type="ARBA" id="ARBA00023136"/>
    </source>
</evidence>
<feature type="transmembrane region" description="Helical" evidence="16">
    <location>
        <begin position="12"/>
        <end position="30"/>
    </location>
</feature>
<dbReference type="PANTHER" id="PTHR42829">
    <property type="entry name" value="NADH-UBIQUINONE OXIDOREDUCTASE CHAIN 5"/>
    <property type="match status" value="1"/>
</dbReference>